<dbReference type="GO" id="GO:0005762">
    <property type="term" value="C:mitochondrial large ribosomal subunit"/>
    <property type="evidence" value="ECO:0007669"/>
    <property type="project" value="EnsemblFungi"/>
</dbReference>
<dbReference type="GO" id="GO:0003735">
    <property type="term" value="F:structural constituent of ribosome"/>
    <property type="evidence" value="ECO:0007669"/>
    <property type="project" value="EnsemblFungi"/>
</dbReference>
<dbReference type="PANTHER" id="PTHR11362:SF82">
    <property type="entry name" value="PHOSPHATIDYLETHANOLAMINE-BINDING PROTEIN 4"/>
    <property type="match status" value="1"/>
</dbReference>
<dbReference type="Gene3D" id="1.20.58.1180">
    <property type="match status" value="1"/>
</dbReference>
<dbReference type="InterPro" id="IPR036610">
    <property type="entry name" value="PEBP-like_sf"/>
</dbReference>
<dbReference type="SUPFAM" id="SSF49777">
    <property type="entry name" value="PEBP-like"/>
    <property type="match status" value="1"/>
</dbReference>
<keyword evidence="2" id="KW-1185">Reference proteome</keyword>
<dbReference type="EMBL" id="LXTC01000001">
    <property type="protein sequence ID" value="OBA23232.1"/>
    <property type="molecule type" value="Genomic_DNA"/>
</dbReference>
<proteinExistence type="predicted"/>
<dbReference type="AlphaFoldDB" id="A0A1A0HH76"/>
<dbReference type="InterPro" id="IPR035810">
    <property type="entry name" value="PEBP_euk"/>
</dbReference>
<organism evidence="1 2">
    <name type="scientific">Metschnikowia bicuspidata var. bicuspidata NRRL YB-4993</name>
    <dbReference type="NCBI Taxonomy" id="869754"/>
    <lineage>
        <taxon>Eukaryota</taxon>
        <taxon>Fungi</taxon>
        <taxon>Dikarya</taxon>
        <taxon>Ascomycota</taxon>
        <taxon>Saccharomycotina</taxon>
        <taxon>Pichiomycetes</taxon>
        <taxon>Metschnikowiaceae</taxon>
        <taxon>Metschnikowia</taxon>
    </lineage>
</organism>
<reference evidence="1 2" key="1">
    <citation type="submission" date="2016-05" db="EMBL/GenBank/DDBJ databases">
        <title>Comparative genomics of biotechnologically important yeasts.</title>
        <authorList>
            <consortium name="DOE Joint Genome Institute"/>
            <person name="Riley R."/>
            <person name="Haridas S."/>
            <person name="Wolfe K.H."/>
            <person name="Lopes M.R."/>
            <person name="Hittinger C.T."/>
            <person name="Goker M."/>
            <person name="Salamov A."/>
            <person name="Wisecaver J."/>
            <person name="Long T.M."/>
            <person name="Aerts A.L."/>
            <person name="Barry K."/>
            <person name="Choi C."/>
            <person name="Clum A."/>
            <person name="Coughlan A.Y."/>
            <person name="Deshpande S."/>
            <person name="Douglass A.P."/>
            <person name="Hanson S.J."/>
            <person name="Klenk H.-P."/>
            <person name="LaButti K."/>
            <person name="Lapidus A."/>
            <person name="Lindquist E."/>
            <person name="Lipzen A."/>
            <person name="Meier-kolthoff J.P."/>
            <person name="Ohm R.A."/>
            <person name="Otillar R.P."/>
            <person name="Pangilinan J."/>
            <person name="Peng Y."/>
            <person name="Rokas A."/>
            <person name="Rosa C.A."/>
            <person name="Scheuner C."/>
            <person name="Sibirny A.A."/>
            <person name="Slot J.C."/>
            <person name="Stielow J.B."/>
            <person name="Sun H."/>
            <person name="Kurtzman C.P."/>
            <person name="Blackwell M."/>
            <person name="Grigoriev I.V."/>
            <person name="Jeffries T.W."/>
        </authorList>
    </citation>
    <scope>NUCLEOTIDE SEQUENCE [LARGE SCALE GENOMIC DNA]</scope>
    <source>
        <strain evidence="1 2">NRRL YB-4993</strain>
    </source>
</reference>
<evidence type="ECO:0000313" key="2">
    <source>
        <dbReference type="Proteomes" id="UP000092555"/>
    </source>
</evidence>
<dbReference type="Proteomes" id="UP000092555">
    <property type="component" value="Unassembled WGS sequence"/>
</dbReference>
<sequence length="360" mass="40177">MSLKFARLFSSQARSLGVWTDAASRPGSLRIADEAVRQGVLHGIPASGPKLIAHQGQRETYHSPVAIDEVFAGAYEILEQEAAQKYRALEASGAQMSAKDVENTLAAAEQHNPEVLYNARFQTDNVDRAHPVYRRFLRQKWQLHDLMVTMQRLEQHHVIPDTLPTVEPCADVRVKFGHNEDPEFADWVVPGTKLPALAVARPPTVQVQEFETAADSCGLYCVLLVNPDVPDVAANSFRTSLNFGLHNVPLTFTDNTIGPATLLAHPAYVFQQYEPLVPERNAPVQRACLWVFRQTKALERVDFSRDAFDIRAFVADHGLQPIGAHVWRQEFDRSVEAVRKQHGLPAGRVFDPVRGSEPLV</sequence>
<dbReference type="GO" id="GO:0033617">
    <property type="term" value="P:mitochondrial respiratory chain complex IV assembly"/>
    <property type="evidence" value="ECO:0007669"/>
    <property type="project" value="EnsemblFungi"/>
</dbReference>
<gene>
    <name evidence="1" type="ORF">METBIDRAFT_76284</name>
</gene>
<evidence type="ECO:0000313" key="1">
    <source>
        <dbReference type="EMBL" id="OBA23232.1"/>
    </source>
</evidence>
<dbReference type="Gene3D" id="3.90.280.10">
    <property type="entry name" value="PEBP-like"/>
    <property type="match status" value="1"/>
</dbReference>
<dbReference type="CDD" id="cd00866">
    <property type="entry name" value="PEBP_euk"/>
    <property type="match status" value="1"/>
</dbReference>
<protein>
    <submittedName>
        <fullName evidence="1">PEBP-like protein</fullName>
    </submittedName>
</protein>
<comment type="caution">
    <text evidence="1">The sequence shown here is derived from an EMBL/GenBank/DDBJ whole genome shotgun (WGS) entry which is preliminary data.</text>
</comment>
<dbReference type="STRING" id="869754.A0A1A0HH76"/>
<dbReference type="PANTHER" id="PTHR11362">
    <property type="entry name" value="PHOSPHATIDYLETHANOLAMINE-BINDING PROTEIN"/>
    <property type="match status" value="1"/>
</dbReference>
<dbReference type="GeneID" id="30031482"/>
<name>A0A1A0HH76_9ASCO</name>
<accession>A0A1A0HH76</accession>
<dbReference type="OrthoDB" id="2153661at2759"/>
<dbReference type="RefSeq" id="XP_018713713.1">
    <property type="nucleotide sequence ID" value="XM_018858506.1"/>
</dbReference>